<dbReference type="EnsemblPlants" id="AVESA.00010b.r2.5AG0835630.1">
    <property type="protein sequence ID" value="AVESA.00010b.r2.5AG0835630.1.CDS.1"/>
    <property type="gene ID" value="AVESA.00010b.r2.5AG0835630"/>
</dbReference>
<reference evidence="1" key="1">
    <citation type="submission" date="2021-05" db="EMBL/GenBank/DDBJ databases">
        <authorList>
            <person name="Scholz U."/>
            <person name="Mascher M."/>
            <person name="Fiebig A."/>
        </authorList>
    </citation>
    <scope>NUCLEOTIDE SEQUENCE [LARGE SCALE GENOMIC DNA]</scope>
</reference>
<protein>
    <submittedName>
        <fullName evidence="1">Uncharacterized protein</fullName>
    </submittedName>
</protein>
<accession>A0ACD5XJM6</accession>
<proteinExistence type="predicted"/>
<reference evidence="1" key="2">
    <citation type="submission" date="2025-09" db="UniProtKB">
        <authorList>
            <consortium name="EnsemblPlants"/>
        </authorList>
    </citation>
    <scope>IDENTIFICATION</scope>
</reference>
<evidence type="ECO:0000313" key="1">
    <source>
        <dbReference type="EnsemblPlants" id="AVESA.00010b.r2.5AG0835630.1.CDS.1"/>
    </source>
</evidence>
<dbReference type="Proteomes" id="UP001732700">
    <property type="component" value="Chromosome 5A"/>
</dbReference>
<name>A0ACD5XJM6_AVESA</name>
<keyword evidence="2" id="KW-1185">Reference proteome</keyword>
<organism evidence="1 2">
    <name type="scientific">Avena sativa</name>
    <name type="common">Oat</name>
    <dbReference type="NCBI Taxonomy" id="4498"/>
    <lineage>
        <taxon>Eukaryota</taxon>
        <taxon>Viridiplantae</taxon>
        <taxon>Streptophyta</taxon>
        <taxon>Embryophyta</taxon>
        <taxon>Tracheophyta</taxon>
        <taxon>Spermatophyta</taxon>
        <taxon>Magnoliopsida</taxon>
        <taxon>Liliopsida</taxon>
        <taxon>Poales</taxon>
        <taxon>Poaceae</taxon>
        <taxon>BOP clade</taxon>
        <taxon>Pooideae</taxon>
        <taxon>Poodae</taxon>
        <taxon>Poeae</taxon>
        <taxon>Poeae Chloroplast Group 1 (Aveneae type)</taxon>
        <taxon>Aveninae</taxon>
        <taxon>Avena</taxon>
    </lineage>
</organism>
<evidence type="ECO:0000313" key="2">
    <source>
        <dbReference type="Proteomes" id="UP001732700"/>
    </source>
</evidence>
<sequence>MYYTRAYEQRANTMQQAFPGRDARLLTHPAPAAATPTRPTLPATTAAAPALTCTFRHLTSAEQLERRRKDMCFNCDDPYAPGHTCACLFYLETIDDAEVEALTAELNATTLSETGITTYGPVVATAFIVSLHAMAGIKTTKTMLLPVTINGERLTALVDMGSMHNFLSRDAIRCLALQPAGAEKFSVTVANGDCLTCHGVARQVPVLVGDEPFSINCVGIDLGCYDFILGVDFLSILGPILWDLDALSLIFWRAGGRRVQWTGLGGSGAATPQLQLMADALDEAHLLLADLLQQHSDIFDEPQGLPPAWPCDHRIHLLPDTAPCCRAPVPVPLAAKG</sequence>